<name>A0A1J9QMW7_9PEZI</name>
<keyword evidence="1" id="KW-0175">Coiled coil</keyword>
<evidence type="ECO:0000256" key="1">
    <source>
        <dbReference type="SAM" id="Coils"/>
    </source>
</evidence>
<dbReference type="Proteomes" id="UP000183809">
    <property type="component" value="Unassembled WGS sequence"/>
</dbReference>
<feature type="coiled-coil region" evidence="1">
    <location>
        <begin position="378"/>
        <end position="415"/>
    </location>
</feature>
<comment type="caution">
    <text evidence="3">The sequence shown here is derived from an EMBL/GenBank/DDBJ whole genome shotgun (WGS) entry which is preliminary data.</text>
</comment>
<dbReference type="GeneID" id="31019056"/>
<dbReference type="EMBL" id="MNUE01000071">
    <property type="protein sequence ID" value="OJD29817.1"/>
    <property type="molecule type" value="Genomic_DNA"/>
</dbReference>
<dbReference type="OrthoDB" id="3946223at2759"/>
<dbReference type="RefSeq" id="XP_020126077.1">
    <property type="nucleotide sequence ID" value="XM_020278795.1"/>
</dbReference>
<dbReference type="AlphaFoldDB" id="A0A1J9QMW7"/>
<gene>
    <name evidence="3" type="ORF">BKCO1_710004</name>
</gene>
<evidence type="ECO:0000256" key="2">
    <source>
        <dbReference type="SAM" id="MobiDB-lite"/>
    </source>
</evidence>
<protein>
    <submittedName>
        <fullName evidence="3">Uncharacterized protein</fullName>
    </submittedName>
</protein>
<proteinExistence type="predicted"/>
<evidence type="ECO:0000313" key="4">
    <source>
        <dbReference type="Proteomes" id="UP000183809"/>
    </source>
</evidence>
<keyword evidence="4" id="KW-1185">Reference proteome</keyword>
<feature type="compositionally biased region" description="Polar residues" evidence="2">
    <location>
        <begin position="43"/>
        <end position="53"/>
    </location>
</feature>
<reference evidence="3 4" key="1">
    <citation type="submission" date="2016-10" db="EMBL/GenBank/DDBJ databases">
        <title>Proteomics and genomics reveal pathogen-plant mechanisms compatible with a hemibiotrophic lifestyle of Diplodia corticola.</title>
        <authorList>
            <person name="Fernandes I."/>
            <person name="De Jonge R."/>
            <person name="Van De Peer Y."/>
            <person name="Devreese B."/>
            <person name="Alves A."/>
            <person name="Esteves A.C."/>
        </authorList>
    </citation>
    <scope>NUCLEOTIDE SEQUENCE [LARGE SCALE GENOMIC DNA]</scope>
    <source>
        <strain evidence="3 4">CBS 112549</strain>
    </source>
</reference>
<feature type="compositionally biased region" description="Basic and acidic residues" evidence="2">
    <location>
        <begin position="571"/>
        <end position="582"/>
    </location>
</feature>
<feature type="compositionally biased region" description="Basic residues" evidence="2">
    <location>
        <begin position="498"/>
        <end position="513"/>
    </location>
</feature>
<sequence>MRRAAHQTVSLSDNIGNLATDDAALAGPARQPDTQLPFDSDVGDTTTDYTNSEPPGEGPEDVQPALSAGNRYVNSLAESHHNLLRHVWVDERNKRSALKNTTLQKWWDMTGPLIATMPGPLLNEIMVGNISLAAKGTGPAAETLRFNKANNSKRPAIYNLTLVDQLSGKAPTPNELREMLKVMAKYPSRKYDKLASYVDTDTLIQPSKASDMGRRKYLAAGHGEISPQRTEQVEIFMKALTDRLDQLPTEDENEPMTRPLQHFSWKVESTSRIEHDLYHESSKYIMGLTEAIFRYLDGSGYLPNQYRLDEYPICFQWEPEHAIAGEILFTCIGDGYTENGGGFNHTSADENNNSTDGYDPELWGESQAEFVSQNTPYFVNIELEYKRLEQEIEERRRLRQEIQEANDLISRSEEIKSAERAERAAFKREFKVYEKRREEMRLFLAHGVLPPDAQARINASIMETMKEIEQQTRDTFQAIKEQFLTQSEETFLEEIAQHRRQRRPTVRNIRKRKEVQQSDAAREGTGGRSNNKTSAQDVTKGAEVETPRELKETETETDWYSLPLSEGDGEPTPRKGLREYGR</sequence>
<feature type="region of interest" description="Disordered" evidence="2">
    <location>
        <begin position="22"/>
        <end position="65"/>
    </location>
</feature>
<feature type="compositionally biased region" description="Basic and acidic residues" evidence="2">
    <location>
        <begin position="540"/>
        <end position="554"/>
    </location>
</feature>
<accession>A0A1J9QMW7</accession>
<evidence type="ECO:0000313" key="3">
    <source>
        <dbReference type="EMBL" id="OJD29817.1"/>
    </source>
</evidence>
<feature type="compositionally biased region" description="Polar residues" evidence="2">
    <location>
        <begin position="528"/>
        <end position="537"/>
    </location>
</feature>
<organism evidence="3 4">
    <name type="scientific">Diplodia corticola</name>
    <dbReference type="NCBI Taxonomy" id="236234"/>
    <lineage>
        <taxon>Eukaryota</taxon>
        <taxon>Fungi</taxon>
        <taxon>Dikarya</taxon>
        <taxon>Ascomycota</taxon>
        <taxon>Pezizomycotina</taxon>
        <taxon>Dothideomycetes</taxon>
        <taxon>Dothideomycetes incertae sedis</taxon>
        <taxon>Botryosphaeriales</taxon>
        <taxon>Botryosphaeriaceae</taxon>
        <taxon>Diplodia</taxon>
    </lineage>
</organism>
<feature type="region of interest" description="Disordered" evidence="2">
    <location>
        <begin position="495"/>
        <end position="582"/>
    </location>
</feature>